<evidence type="ECO:0000256" key="3">
    <source>
        <dbReference type="PIRSR" id="PIRSR606225-1"/>
    </source>
</evidence>
<organism evidence="6 7">
    <name type="scientific">Granulicatella elegans ATCC 700633</name>
    <dbReference type="NCBI Taxonomy" id="626369"/>
    <lineage>
        <taxon>Bacteria</taxon>
        <taxon>Bacillati</taxon>
        <taxon>Bacillota</taxon>
        <taxon>Bacilli</taxon>
        <taxon>Lactobacillales</taxon>
        <taxon>Carnobacteriaceae</taxon>
        <taxon>Granulicatella</taxon>
    </lineage>
</organism>
<dbReference type="SUPFAM" id="SSF55120">
    <property type="entry name" value="Pseudouridine synthase"/>
    <property type="match status" value="1"/>
</dbReference>
<dbReference type="CDD" id="cd02869">
    <property type="entry name" value="PseudoU_synth_RluA_like"/>
    <property type="match status" value="1"/>
</dbReference>
<dbReference type="GO" id="GO:0000455">
    <property type="term" value="P:enzyme-directed rRNA pseudouridine synthesis"/>
    <property type="evidence" value="ECO:0007669"/>
    <property type="project" value="TreeGrafter"/>
</dbReference>
<evidence type="ECO:0000259" key="5">
    <source>
        <dbReference type="Pfam" id="PF00849"/>
    </source>
</evidence>
<proteinExistence type="inferred from homology"/>
<dbReference type="GO" id="GO:0140098">
    <property type="term" value="F:catalytic activity, acting on RNA"/>
    <property type="evidence" value="ECO:0007669"/>
    <property type="project" value="UniProtKB-ARBA"/>
</dbReference>
<gene>
    <name evidence="6" type="ORF">HMPREF0446_00685</name>
</gene>
<reference evidence="6" key="2">
    <citation type="submission" date="2011-10" db="EMBL/GenBank/DDBJ databases">
        <title>The Genome Sequence of Granulicatella elegans ATCC 700633.</title>
        <authorList>
            <consortium name="The Broad Institute Genome Sequencing Platform"/>
            <consortium name="The Broad Institute Genome Sequencing Center for Infectious Disease"/>
            <person name="Earl A."/>
            <person name="Ward D."/>
            <person name="Feldgarden M."/>
            <person name="Gevers D."/>
            <person name="Sibley C.D."/>
            <person name="Field T.R."/>
            <person name="Grinwis M."/>
            <person name="Eshaghurshan C.S."/>
            <person name="Surette M.G."/>
            <person name="Young S.K."/>
            <person name="Zeng Q."/>
            <person name="Gargeya S."/>
            <person name="Fitzgerald M."/>
            <person name="Haas B."/>
            <person name="Abouelleil A."/>
            <person name="Alvarado L."/>
            <person name="Arachchi H.M."/>
            <person name="Berlin A."/>
            <person name="Brown A."/>
            <person name="Chapman S.B."/>
            <person name="Chen Z."/>
            <person name="Dunbar C."/>
            <person name="Freedman E."/>
            <person name="Gearin G."/>
            <person name="Goldberg J."/>
            <person name="Griggs A."/>
            <person name="Gujja S."/>
            <person name="Heiman D."/>
            <person name="Howarth C."/>
            <person name="Larson L."/>
            <person name="Lui A."/>
            <person name="MacDonald P.J.P."/>
            <person name="Montmayeur A."/>
            <person name="Murphy C."/>
            <person name="Neiman D."/>
            <person name="Pearson M."/>
            <person name="Priest M."/>
            <person name="Roberts A."/>
            <person name="Saif S."/>
            <person name="Shea T."/>
            <person name="Shenoy N."/>
            <person name="Sisk P."/>
            <person name="Stolte C."/>
            <person name="Sykes S."/>
            <person name="Wortman J."/>
            <person name="Nusbaum C."/>
            <person name="Birren B."/>
        </authorList>
    </citation>
    <scope>NUCLEOTIDE SEQUENCE [LARGE SCALE GENOMIC DNA]</scope>
    <source>
        <strain evidence="6">ATCC 700633</strain>
    </source>
</reference>
<evidence type="ECO:0000256" key="4">
    <source>
        <dbReference type="RuleBase" id="RU362028"/>
    </source>
</evidence>
<dbReference type="GO" id="GO:0009982">
    <property type="term" value="F:pseudouridine synthase activity"/>
    <property type="evidence" value="ECO:0007669"/>
    <property type="project" value="InterPro"/>
</dbReference>
<dbReference type="Pfam" id="PF00849">
    <property type="entry name" value="PseudoU_synth_2"/>
    <property type="match status" value="1"/>
</dbReference>
<comment type="similarity">
    <text evidence="2 4">Belongs to the pseudouridine synthase RluA family.</text>
</comment>
<reference evidence="6" key="1">
    <citation type="submission" date="2009-09" db="EMBL/GenBank/DDBJ databases">
        <authorList>
            <consortium name="The Broad Institute Genome Sequencing Platform"/>
            <person name="Ward D."/>
            <person name="Feldgarden M."/>
            <person name="Earl A."/>
            <person name="Young S.K."/>
            <person name="Zeng Q."/>
            <person name="Koehrsen M."/>
            <person name="Alvarado L."/>
            <person name="Berlin A."/>
            <person name="Bochicchio J."/>
            <person name="Borenstein D."/>
            <person name="Chapman S.B."/>
            <person name="Chen Z."/>
            <person name="Engels R."/>
            <person name="Freedman E."/>
            <person name="Gellesch M."/>
            <person name="Goldberg J."/>
            <person name="Griggs A."/>
            <person name="Gujja S."/>
            <person name="Heilman E."/>
            <person name="Heiman D."/>
            <person name="Hepburn T."/>
            <person name="Howarth C."/>
            <person name="Jen D."/>
            <person name="Larson L."/>
            <person name="Lewis B."/>
            <person name="Mehta T."/>
            <person name="Park D."/>
            <person name="Pearson M."/>
            <person name="Roberts A."/>
            <person name="Saif S."/>
            <person name="Shea T."/>
            <person name="Shenoy N."/>
            <person name="Sisk P."/>
            <person name="Stolte C."/>
            <person name="Sykes S."/>
            <person name="Thomson T."/>
            <person name="Walk T."/>
            <person name="White J."/>
            <person name="Yandava C."/>
            <person name="Sibley C.D."/>
            <person name="Field T.R."/>
            <person name="Grinwis M."/>
            <person name="Eshaghurshan C.S."/>
            <person name="Surette M.G."/>
            <person name="Haas B."/>
            <person name="Nusbaum C."/>
            <person name="Birren B."/>
        </authorList>
    </citation>
    <scope>NUCLEOTIDE SEQUENCE [LARGE SCALE GENOMIC DNA]</scope>
    <source>
        <strain evidence="6">ATCC 700633</strain>
    </source>
</reference>
<dbReference type="EMBL" id="ACRF02000013">
    <property type="protein sequence ID" value="EEW93803.1"/>
    <property type="molecule type" value="Genomic_DNA"/>
</dbReference>
<dbReference type="HOGENOM" id="CLU_016902_8_2_9"/>
<dbReference type="InterPro" id="IPR006224">
    <property type="entry name" value="PsdUridine_synth_RluA-like_CS"/>
</dbReference>
<protein>
    <recommendedName>
        <fullName evidence="4">Pseudouridine synthase</fullName>
        <ecNumber evidence="4">5.4.99.-</ecNumber>
    </recommendedName>
</protein>
<dbReference type="PANTHER" id="PTHR21600:SF35">
    <property type="entry name" value="PSEUDOURIDINE SYNTHASE"/>
    <property type="match status" value="1"/>
</dbReference>
<sequence length="296" mass="33995">MNLTWTYPYSSPMMMRSFLQEKGITKTFLAHVKRNGKLLVNGREEIVLKTLVPGDVLTMVIPPEGEHETVVPSHIPLDILFEDDYLLIVNKPQGTASIPSQLHPDQSMANRVKGYLQTTRTQDCVTHVVTRLDRDTTGVMMFAKHRVVHAWMDQALRNKTIQKTYHAIVTKQDVLKEHDLIDAPIGRTDDSIINRCVRPDGKPSLTEYWLEETYQHSQLVKIRLHTGRTHQIRVHFSWLGCPLLGDDLYGGEKIEPLMRQALHCSQLDFVHPMTGEKMCVKALLPKDMAEWIEKDR</sequence>
<dbReference type="EC" id="5.4.99.-" evidence="4"/>
<evidence type="ECO:0000256" key="1">
    <source>
        <dbReference type="ARBA" id="ARBA00000073"/>
    </source>
</evidence>
<dbReference type="InterPro" id="IPR020103">
    <property type="entry name" value="PsdUridine_synth_cat_dom_sf"/>
</dbReference>
<dbReference type="AlphaFoldDB" id="D0BL50"/>
<dbReference type="GO" id="GO:0003723">
    <property type="term" value="F:RNA binding"/>
    <property type="evidence" value="ECO:0007669"/>
    <property type="project" value="InterPro"/>
</dbReference>
<evidence type="ECO:0000256" key="2">
    <source>
        <dbReference type="ARBA" id="ARBA00010876"/>
    </source>
</evidence>
<feature type="active site" evidence="3">
    <location>
        <position position="133"/>
    </location>
</feature>
<evidence type="ECO:0000313" key="7">
    <source>
        <dbReference type="Proteomes" id="UP000002939"/>
    </source>
</evidence>
<dbReference type="InterPro" id="IPR050188">
    <property type="entry name" value="RluA_PseudoU_synthase"/>
</dbReference>
<keyword evidence="4" id="KW-0413">Isomerase</keyword>
<evidence type="ECO:0000313" key="6">
    <source>
        <dbReference type="EMBL" id="EEW93803.1"/>
    </source>
</evidence>
<name>D0BL50_9LACT</name>
<dbReference type="NCBIfam" id="TIGR00005">
    <property type="entry name" value="rluA_subfam"/>
    <property type="match status" value="1"/>
</dbReference>
<dbReference type="Proteomes" id="UP000002939">
    <property type="component" value="Unassembled WGS sequence"/>
</dbReference>
<dbReference type="PANTHER" id="PTHR21600">
    <property type="entry name" value="MITOCHONDRIAL RNA PSEUDOURIDINE SYNTHASE"/>
    <property type="match status" value="1"/>
</dbReference>
<dbReference type="STRING" id="626369.HMPREF0446_00685"/>
<dbReference type="InterPro" id="IPR006225">
    <property type="entry name" value="PsdUridine_synth_RluC/D"/>
</dbReference>
<dbReference type="Gene3D" id="3.30.2350.10">
    <property type="entry name" value="Pseudouridine synthase"/>
    <property type="match status" value="1"/>
</dbReference>
<dbReference type="InterPro" id="IPR006145">
    <property type="entry name" value="PsdUridine_synth_RsuA/RluA"/>
</dbReference>
<comment type="function">
    <text evidence="4">Responsible for synthesis of pseudouridine from uracil.</text>
</comment>
<dbReference type="PROSITE" id="PS01129">
    <property type="entry name" value="PSI_RLU"/>
    <property type="match status" value="1"/>
</dbReference>
<accession>D0BL50</accession>
<dbReference type="RefSeq" id="WP_006702958.1">
    <property type="nucleotide sequence ID" value="NZ_KI391971.1"/>
</dbReference>
<dbReference type="eggNOG" id="COG0564">
    <property type="taxonomic scope" value="Bacteria"/>
</dbReference>
<comment type="catalytic activity">
    <reaction evidence="1 4">
        <text>a uridine in RNA = a pseudouridine in RNA</text>
        <dbReference type="Rhea" id="RHEA:48348"/>
        <dbReference type="Rhea" id="RHEA-COMP:12068"/>
        <dbReference type="Rhea" id="RHEA-COMP:12069"/>
        <dbReference type="ChEBI" id="CHEBI:65314"/>
        <dbReference type="ChEBI" id="CHEBI:65315"/>
    </reaction>
</comment>
<comment type="caution">
    <text evidence="6">The sequence shown here is derived from an EMBL/GenBank/DDBJ whole genome shotgun (WGS) entry which is preliminary data.</text>
</comment>
<keyword evidence="7" id="KW-1185">Reference proteome</keyword>
<feature type="domain" description="Pseudouridine synthase RsuA/RluA-like" evidence="5">
    <location>
        <begin position="85"/>
        <end position="237"/>
    </location>
</feature>